<dbReference type="EMBL" id="CP000360">
    <property type="protein sequence ID" value="ABF40494.1"/>
    <property type="molecule type" value="Genomic_DNA"/>
</dbReference>
<dbReference type="RefSeq" id="WP_011522296.1">
    <property type="nucleotide sequence ID" value="NC_008009.1"/>
</dbReference>
<keyword evidence="3" id="KW-1185">Reference proteome</keyword>
<gene>
    <name evidence="2" type="ordered locus">Acid345_1492</name>
</gene>
<dbReference type="CAZy" id="GH13">
    <property type="family name" value="Glycoside Hydrolase Family 13"/>
</dbReference>
<dbReference type="InterPro" id="IPR017853">
    <property type="entry name" value="GH"/>
</dbReference>
<accession>Q1IRK6</accession>
<reference evidence="2 3" key="1">
    <citation type="journal article" date="2009" name="Appl. Environ. Microbiol.">
        <title>Three genomes from the phylum Acidobacteria provide insight into the lifestyles of these microorganisms in soils.</title>
        <authorList>
            <person name="Ward N.L."/>
            <person name="Challacombe J.F."/>
            <person name="Janssen P.H."/>
            <person name="Henrissat B."/>
            <person name="Coutinho P.M."/>
            <person name="Wu M."/>
            <person name="Xie G."/>
            <person name="Haft D.H."/>
            <person name="Sait M."/>
            <person name="Badger J."/>
            <person name="Barabote R.D."/>
            <person name="Bradley B."/>
            <person name="Brettin T.S."/>
            <person name="Brinkac L.M."/>
            <person name="Bruce D."/>
            <person name="Creasy T."/>
            <person name="Daugherty S.C."/>
            <person name="Davidsen T.M."/>
            <person name="DeBoy R.T."/>
            <person name="Detter J.C."/>
            <person name="Dodson R.J."/>
            <person name="Durkin A.S."/>
            <person name="Ganapathy A."/>
            <person name="Gwinn-Giglio M."/>
            <person name="Han C.S."/>
            <person name="Khouri H."/>
            <person name="Kiss H."/>
            <person name="Kothari S.P."/>
            <person name="Madupu R."/>
            <person name="Nelson K.E."/>
            <person name="Nelson W.C."/>
            <person name="Paulsen I."/>
            <person name="Penn K."/>
            <person name="Ren Q."/>
            <person name="Rosovitz M.J."/>
            <person name="Selengut J.D."/>
            <person name="Shrivastava S."/>
            <person name="Sullivan S.A."/>
            <person name="Tapia R."/>
            <person name="Thompson L.S."/>
            <person name="Watkins K.L."/>
            <person name="Yang Q."/>
            <person name="Yu C."/>
            <person name="Zafar N."/>
            <person name="Zhou L."/>
            <person name="Kuske C.R."/>
        </authorList>
    </citation>
    <scope>NUCLEOTIDE SEQUENCE [LARGE SCALE GENOMIC DNA]</scope>
    <source>
        <strain evidence="2 3">Ellin345</strain>
    </source>
</reference>
<dbReference type="InterPro" id="IPR006047">
    <property type="entry name" value="GH13_cat_dom"/>
</dbReference>
<dbReference type="OrthoDB" id="9808590at2"/>
<dbReference type="Gene3D" id="3.20.20.80">
    <property type="entry name" value="Glycosidases"/>
    <property type="match status" value="2"/>
</dbReference>
<proteinExistence type="predicted"/>
<dbReference type="Proteomes" id="UP000002432">
    <property type="component" value="Chromosome"/>
</dbReference>
<dbReference type="EnsemblBacteria" id="ABF40494">
    <property type="protein sequence ID" value="ABF40494"/>
    <property type="gene ID" value="Acid345_1492"/>
</dbReference>
<organism evidence="2 3">
    <name type="scientific">Koribacter versatilis (strain Ellin345)</name>
    <dbReference type="NCBI Taxonomy" id="204669"/>
    <lineage>
        <taxon>Bacteria</taxon>
        <taxon>Pseudomonadati</taxon>
        <taxon>Acidobacteriota</taxon>
        <taxon>Terriglobia</taxon>
        <taxon>Terriglobales</taxon>
        <taxon>Candidatus Korobacteraceae</taxon>
        <taxon>Candidatus Korobacter</taxon>
    </lineage>
</organism>
<dbReference type="PANTHER" id="PTHR47786">
    <property type="entry name" value="ALPHA-1,4-GLUCAN:MALTOSE-1-PHOSPHATE MALTOSYLTRANSFERASE"/>
    <property type="match status" value="1"/>
</dbReference>
<evidence type="ECO:0000313" key="2">
    <source>
        <dbReference type="EMBL" id="ABF40494.1"/>
    </source>
</evidence>
<evidence type="ECO:0000313" key="3">
    <source>
        <dbReference type="Proteomes" id="UP000002432"/>
    </source>
</evidence>
<dbReference type="SMART" id="SM00642">
    <property type="entry name" value="Aamy"/>
    <property type="match status" value="1"/>
</dbReference>
<dbReference type="HOGENOM" id="CLU_005647_0_0_0"/>
<dbReference type="AlphaFoldDB" id="Q1IRK6"/>
<dbReference type="PANTHER" id="PTHR47786:SF2">
    <property type="entry name" value="GLYCOSYL HYDROLASE FAMILY 13 CATALYTIC DOMAIN-CONTAINING PROTEIN"/>
    <property type="match status" value="1"/>
</dbReference>
<feature type="domain" description="Glycosyl hydrolase family 13 catalytic" evidence="1">
    <location>
        <begin position="342"/>
        <end position="720"/>
    </location>
</feature>
<dbReference type="SUPFAM" id="SSF51445">
    <property type="entry name" value="(Trans)glycosidases"/>
    <property type="match status" value="1"/>
</dbReference>
<protein>
    <submittedName>
        <fullName evidence="2">Alpha amylase</fullName>
    </submittedName>
</protein>
<dbReference type="Pfam" id="PF00128">
    <property type="entry name" value="Alpha-amylase"/>
    <property type="match status" value="1"/>
</dbReference>
<sequence>MTNCPKFEFHVSRAVRDKYRFDEELFSWTGNVLFANVAAVRKFANQVNTIRKAAQYPDQAMHPGSLNAMGLIDEALHAVIAQYRREADPKAMTDALPWFEQRLGREALDKTLLTFTESFPGIDVYRGKTKPAEWLQQSTDGTPHRAIALEEMMMLWLANANPAFAKFCELFDDVELAKSTVYPSIHKSFGEYFETRPRFGPDNQNLVAMLRAPALASPDSLEGQLAFIEKKWTSVLGDMIRRMLTALDILKEEELAIWMQFHPREERIHNTKHMEGDSSAASIPHFTVSEKEPEYERFSPDVDWMPKTVMLAKSSFVWLDQLSKFYQRRIHRLDEVPDEELNAMARRGFNALWLIGVWERSKASQRIKQLTGNPEAAASAYSLYDYTIAHDLGGEEAYIRLRDRAWQRGIRLGTDMVPNHMGIDSKWIFEHPEWFLSVPYPPYPAYTYHGPDVSDDGRVEVKIEDHYYNRTDAAVTFMRRDRWSNDTRFIYHGNDGTSFPWNDTAQLNYLNPEVREAVIQQILHVARLSPIIRFDAAMTLTKQHYQRLWFPQPGSGGGIPSRAEHGLTKPEFDRSMPNEFWREVVDRVAVEVPGTLLLAEAFWLLEGYFVRTLGMHRVYNSAFMNMLRDEENANYRSVIKNTIEFDPDILKRYVNFMNNPDERTAVDQFGKGDKYFGIAMMMSTIPGLPMFGHGQIEGFNERYGMEYRKAYHDETPDNWLVARHEREISPLLHRRALFAEVQNFLLYDFYADQGHVDENVFAYSNRLGNDRALIVFNNKFGSTSGWVRISSAYAEKTGDGGRNLRQKSLSESFGVAADHSIFLAVRDAISGLEYLHSARDLAEKGLHFHLSAYQYHVFLDWRDLRDDATHPWSTLCHQLAGRGVSSLEDALRTLQLEPVHDALLEVIHPVMIEALYRKPAAGKKPAKKTVEVTDDGRKLPAELSTRVQTFLERARQLAATDHKRAASTGAEPWNGDIKSAVSNFEERLKLAQKLGEVEKQFSTPWPSEAHKMLPTAEVAKEKLPQIWAAVAAWSALLALGEYADPTDAECAASRIINEQRLREPIAEALQHLGLHGDERWRVAARIRTILAHKPWAPGSDLKKAKAPFSWMHDPEVAWLIGVHAYQDVRYFNKESFEQLLWWMALPALLTIAAAPKPDPTTVETVEEQIEARTKAAADVGYQLDGLFDAATAVVKEKQPSKA</sequence>
<dbReference type="KEGG" id="aba:Acid345_1492"/>
<dbReference type="STRING" id="204669.Acid345_1492"/>
<dbReference type="GO" id="GO:0005975">
    <property type="term" value="P:carbohydrate metabolic process"/>
    <property type="evidence" value="ECO:0007669"/>
    <property type="project" value="InterPro"/>
</dbReference>
<dbReference type="eggNOG" id="COG0366">
    <property type="taxonomic scope" value="Bacteria"/>
</dbReference>
<name>Q1IRK6_KORVE</name>
<evidence type="ECO:0000259" key="1">
    <source>
        <dbReference type="SMART" id="SM00642"/>
    </source>
</evidence>